<evidence type="ECO:0000256" key="1">
    <source>
        <dbReference type="ARBA" id="ARBA00001637"/>
    </source>
</evidence>
<dbReference type="InterPro" id="IPR047594">
    <property type="entry name" value="MoaC_bact/euk"/>
</dbReference>
<feature type="domain" description="Molybdopterin cofactor biosynthesis C (MoaC)" evidence="6">
    <location>
        <begin position="16"/>
        <end position="151"/>
    </location>
</feature>
<evidence type="ECO:0000313" key="7">
    <source>
        <dbReference type="EMBL" id="EPS58192.1"/>
    </source>
</evidence>
<evidence type="ECO:0000259" key="6">
    <source>
        <dbReference type="Pfam" id="PF01967"/>
    </source>
</evidence>
<keyword evidence="4" id="KW-0501">Molybdenum cofactor biosynthesis</keyword>
<accession>S8DFN3</accession>
<dbReference type="EMBL" id="AUSU01009451">
    <property type="protein sequence ID" value="EPS58192.1"/>
    <property type="molecule type" value="Genomic_DNA"/>
</dbReference>
<dbReference type="InterPro" id="IPR002820">
    <property type="entry name" value="Mopterin_CF_biosynth-C_dom"/>
</dbReference>
<name>S8DFN3_9LAMI</name>
<evidence type="ECO:0000256" key="3">
    <source>
        <dbReference type="ARBA" id="ARBA00012575"/>
    </source>
</evidence>
<sequence>ESSSLTHLNTKGEPRMIDVSSKGITKRAAVATCKVILGKKLFDLVSAQQVEKGDVLSVAKIAGIYAAKQTGNLIPMCHPLSLSHVQVNLSLNPGDSSVEIEGEVGFVGRTGVEMEALTAVAVAGLTVYDMCKSCSKDIVITDVKLQTKTGGKSGDWSR</sequence>
<feature type="non-terminal residue" evidence="7">
    <location>
        <position position="1"/>
    </location>
</feature>
<comment type="caution">
    <text evidence="7">The sequence shown here is derived from an EMBL/GenBank/DDBJ whole genome shotgun (WGS) entry which is preliminary data.</text>
</comment>
<comment type="catalytic activity">
    <reaction evidence="1">
        <text>(8S)-3',8-cyclo-7,8-dihydroguanosine 5'-triphosphate = cyclic pyranopterin phosphate + diphosphate</text>
        <dbReference type="Rhea" id="RHEA:49580"/>
        <dbReference type="ChEBI" id="CHEBI:33019"/>
        <dbReference type="ChEBI" id="CHEBI:59648"/>
        <dbReference type="ChEBI" id="CHEBI:131766"/>
        <dbReference type="EC" id="4.6.1.17"/>
    </reaction>
</comment>
<dbReference type="Proteomes" id="UP000015453">
    <property type="component" value="Unassembled WGS sequence"/>
</dbReference>
<organism evidence="7 8">
    <name type="scientific">Genlisea aurea</name>
    <dbReference type="NCBI Taxonomy" id="192259"/>
    <lineage>
        <taxon>Eukaryota</taxon>
        <taxon>Viridiplantae</taxon>
        <taxon>Streptophyta</taxon>
        <taxon>Embryophyta</taxon>
        <taxon>Tracheophyta</taxon>
        <taxon>Spermatophyta</taxon>
        <taxon>Magnoliopsida</taxon>
        <taxon>eudicotyledons</taxon>
        <taxon>Gunneridae</taxon>
        <taxon>Pentapetalae</taxon>
        <taxon>asterids</taxon>
        <taxon>lamiids</taxon>
        <taxon>Lamiales</taxon>
        <taxon>Lentibulariaceae</taxon>
        <taxon>Genlisea</taxon>
    </lineage>
</organism>
<dbReference type="InterPro" id="IPR023045">
    <property type="entry name" value="MoaC"/>
</dbReference>
<dbReference type="PANTHER" id="PTHR22960">
    <property type="entry name" value="MOLYBDOPTERIN COFACTOR SYNTHESIS PROTEIN A"/>
    <property type="match status" value="1"/>
</dbReference>
<dbReference type="NCBIfam" id="NF006870">
    <property type="entry name" value="PRK09364.1"/>
    <property type="match status" value="1"/>
</dbReference>
<evidence type="ECO:0000313" key="8">
    <source>
        <dbReference type="Proteomes" id="UP000015453"/>
    </source>
</evidence>
<dbReference type="AlphaFoldDB" id="S8DFN3"/>
<dbReference type="PANTHER" id="PTHR22960:SF29">
    <property type="entry name" value="CYCLIC PYRANOPTERIN MONOPHOSPHATE SYNTHASE"/>
    <property type="match status" value="1"/>
</dbReference>
<dbReference type="UniPathway" id="UPA00344"/>
<dbReference type="GO" id="GO:0006777">
    <property type="term" value="P:Mo-molybdopterin cofactor biosynthetic process"/>
    <property type="evidence" value="ECO:0007669"/>
    <property type="project" value="UniProtKB-KW"/>
</dbReference>
<protein>
    <recommendedName>
        <fullName evidence="3">cyclic pyranopterin monophosphate synthase</fullName>
        <ecNumber evidence="3">4.6.1.17</ecNumber>
    </recommendedName>
</protein>
<evidence type="ECO:0000256" key="4">
    <source>
        <dbReference type="ARBA" id="ARBA00023150"/>
    </source>
</evidence>
<dbReference type="InterPro" id="IPR050105">
    <property type="entry name" value="MoCo_biosynth_MoaA/MoaC"/>
</dbReference>
<dbReference type="Gene3D" id="3.30.70.640">
    <property type="entry name" value="Molybdopterin cofactor biosynthesis C (MoaC) domain"/>
    <property type="match status" value="1"/>
</dbReference>
<dbReference type="OrthoDB" id="429626at2759"/>
<evidence type="ECO:0000256" key="5">
    <source>
        <dbReference type="ARBA" id="ARBA00023239"/>
    </source>
</evidence>
<dbReference type="GO" id="GO:0061799">
    <property type="term" value="F:cyclic pyranopterin monophosphate synthase activity"/>
    <property type="evidence" value="ECO:0007669"/>
    <property type="project" value="UniProtKB-EC"/>
</dbReference>
<gene>
    <name evidence="7" type="ORF">M569_16625</name>
</gene>
<dbReference type="EC" id="4.6.1.17" evidence="3"/>
<dbReference type="SUPFAM" id="SSF55040">
    <property type="entry name" value="Molybdenum cofactor biosynthesis protein C, MoaC"/>
    <property type="match status" value="1"/>
</dbReference>
<proteinExistence type="inferred from homology"/>
<dbReference type="HAMAP" id="MF_01224_B">
    <property type="entry name" value="MoaC_B"/>
    <property type="match status" value="1"/>
</dbReference>
<evidence type="ECO:0000256" key="2">
    <source>
        <dbReference type="ARBA" id="ARBA00005046"/>
    </source>
</evidence>
<dbReference type="Pfam" id="PF01967">
    <property type="entry name" value="MoaC"/>
    <property type="match status" value="1"/>
</dbReference>
<dbReference type="NCBIfam" id="TIGR00581">
    <property type="entry name" value="moaC"/>
    <property type="match status" value="1"/>
</dbReference>
<dbReference type="CDD" id="cd01420">
    <property type="entry name" value="MoaC_PE"/>
    <property type="match status" value="1"/>
</dbReference>
<keyword evidence="5" id="KW-0456">Lyase</keyword>
<reference evidence="7 8" key="1">
    <citation type="journal article" date="2013" name="BMC Genomics">
        <title>The miniature genome of a carnivorous plant Genlisea aurea contains a low number of genes and short non-coding sequences.</title>
        <authorList>
            <person name="Leushkin E.V."/>
            <person name="Sutormin R.A."/>
            <person name="Nabieva E.R."/>
            <person name="Penin A.A."/>
            <person name="Kondrashov A.S."/>
            <person name="Logacheva M.D."/>
        </authorList>
    </citation>
    <scope>NUCLEOTIDE SEQUENCE [LARGE SCALE GENOMIC DNA]</scope>
</reference>
<comment type="pathway">
    <text evidence="2">Cofactor biosynthesis; molybdopterin biosynthesis.</text>
</comment>
<keyword evidence="8" id="KW-1185">Reference proteome</keyword>
<feature type="non-terminal residue" evidence="7">
    <location>
        <position position="158"/>
    </location>
</feature>
<dbReference type="InterPro" id="IPR036522">
    <property type="entry name" value="MoaC_sf"/>
</dbReference>